<accession>A0A4Z0D5T8</accession>
<dbReference type="Proteomes" id="UP000298381">
    <property type="component" value="Unassembled WGS sequence"/>
</dbReference>
<sequence>MILSIECVPLIQKKITLEKTGIKEYRVVKRIESAVGLGIDFCYMSKILGQDCNLLSFIGQGNSSKLYQSILNKDGIYNIPVEIKDKIGEHLIIEYSDRVELIRDNDIRIVGEEINKFFKSISDVILDYNIVFISYDNINVIEDDALKLILNNAVKNNVKLLLRIDQINYKYIFGVALDTCLVDVDTLEEILNIRLLSNTEIIKAANYLLEQNVKEAVFVIKDDNFFVVNKERVFEIEVNALAKEGINTGYFMAGVANSINRAYDIEMMIRLAFACGLINRDDLHETSLATIKENMKKINIITYNNIEWRD</sequence>
<dbReference type="Gene3D" id="3.40.1190.20">
    <property type="match status" value="1"/>
</dbReference>
<keyword evidence="2" id="KW-1185">Reference proteome</keyword>
<dbReference type="PANTHER" id="PTHR46566">
    <property type="entry name" value="1-PHOSPHOFRUCTOKINASE-RELATED"/>
    <property type="match status" value="1"/>
</dbReference>
<protein>
    <recommendedName>
        <fullName evidence="3">Carbohydrate kinase PfkB domain-containing protein</fullName>
    </recommendedName>
</protein>
<proteinExistence type="predicted"/>
<reference evidence="1 2" key="1">
    <citation type="submission" date="2019-03" db="EMBL/GenBank/DDBJ databases">
        <title>Draft genome sequence data and analysis of a Fermenting Bacterium, Soehngenia longevitae strain 1933PT, isolated from petroleum reservoir in Azerbaijan.</title>
        <authorList>
            <person name="Grouzdev D.S."/>
            <person name="Bidzhieva S.K."/>
            <person name="Sokolova D.S."/>
            <person name="Tourova T.P."/>
            <person name="Poltaraus A.B."/>
            <person name="Nazina T.N."/>
        </authorList>
    </citation>
    <scope>NUCLEOTIDE SEQUENCE [LARGE SCALE GENOMIC DNA]</scope>
    <source>
        <strain evidence="1 2">1933P</strain>
    </source>
</reference>
<dbReference type="GO" id="GO:0008443">
    <property type="term" value="F:phosphofructokinase activity"/>
    <property type="evidence" value="ECO:0007669"/>
    <property type="project" value="TreeGrafter"/>
</dbReference>
<evidence type="ECO:0000313" key="2">
    <source>
        <dbReference type="Proteomes" id="UP000298381"/>
    </source>
</evidence>
<name>A0A4Z0D5T8_9FIRM</name>
<dbReference type="EMBL" id="SRIB01000006">
    <property type="protein sequence ID" value="TFZ40233.1"/>
    <property type="molecule type" value="Genomic_DNA"/>
</dbReference>
<comment type="caution">
    <text evidence="1">The sequence shown here is derived from an EMBL/GenBank/DDBJ whole genome shotgun (WGS) entry which is preliminary data.</text>
</comment>
<dbReference type="AlphaFoldDB" id="A0A4Z0D5T8"/>
<dbReference type="GO" id="GO:0005829">
    <property type="term" value="C:cytosol"/>
    <property type="evidence" value="ECO:0007669"/>
    <property type="project" value="TreeGrafter"/>
</dbReference>
<dbReference type="SUPFAM" id="SSF53613">
    <property type="entry name" value="Ribokinase-like"/>
    <property type="match status" value="1"/>
</dbReference>
<dbReference type="PANTHER" id="PTHR46566:SF1">
    <property type="entry name" value="1-PHOSPHOFRUCTOKINASE"/>
    <property type="match status" value="1"/>
</dbReference>
<dbReference type="OrthoDB" id="1696595at2"/>
<gene>
    <name evidence="1" type="ORF">E4100_05315</name>
</gene>
<dbReference type="InterPro" id="IPR029056">
    <property type="entry name" value="Ribokinase-like"/>
</dbReference>
<evidence type="ECO:0008006" key="3">
    <source>
        <dbReference type="Google" id="ProtNLM"/>
    </source>
</evidence>
<organism evidence="1 2">
    <name type="scientific">Soehngenia longivitae</name>
    <dbReference type="NCBI Taxonomy" id="2562294"/>
    <lineage>
        <taxon>Bacteria</taxon>
        <taxon>Bacillati</taxon>
        <taxon>Bacillota</taxon>
        <taxon>Tissierellia</taxon>
        <taxon>Tissierellales</taxon>
        <taxon>Tissierellaceae</taxon>
        <taxon>Soehngenia</taxon>
    </lineage>
</organism>
<evidence type="ECO:0000313" key="1">
    <source>
        <dbReference type="EMBL" id="TFZ40233.1"/>
    </source>
</evidence>
<dbReference type="RefSeq" id="WP_135271006.1">
    <property type="nucleotide sequence ID" value="NZ_SRIB01000006.1"/>
</dbReference>